<sequence length="146" mass="15548">MTELLLHLPFCFAGVCAFAYLFRAPRRLIAVCGAIGTLGYALYSALTLLALPELLCFFAATLGISLMSEAGAIIWKSPALVFLSTSIFVLVPGLDLYRTVSLLVFGDFQAGAQTGVRTVLIIGAMAMAVAVGTFAVQGVKRLVRRQ</sequence>
<dbReference type="InterPro" id="IPR024528">
    <property type="entry name" value="ThrE_2"/>
</dbReference>
<evidence type="ECO:0000256" key="1">
    <source>
        <dbReference type="ARBA" id="ARBA00004651"/>
    </source>
</evidence>
<dbReference type="Pfam" id="PF12821">
    <property type="entry name" value="ThrE_2"/>
    <property type="match status" value="1"/>
</dbReference>
<comment type="caution">
    <text evidence="10">The sequence shown here is derived from an EMBL/GenBank/DDBJ whole genome shotgun (WGS) entry which is preliminary data.</text>
</comment>
<organism evidence="10 11">
    <name type="scientific">Candidatus Aphodoplasma excrementigallinarum</name>
    <dbReference type="NCBI Taxonomy" id="2840673"/>
    <lineage>
        <taxon>Bacteria</taxon>
        <taxon>Bacillati</taxon>
        <taxon>Bacillota</taxon>
        <taxon>Clostridia</taxon>
        <taxon>Eubacteriales</taxon>
        <taxon>Candidatus Aphodoplasma</taxon>
    </lineage>
</organism>
<evidence type="ECO:0000256" key="8">
    <source>
        <dbReference type="SAM" id="Phobius"/>
    </source>
</evidence>
<protein>
    <submittedName>
        <fullName evidence="10">Threonine/serine exporter family protein</fullName>
    </submittedName>
</protein>
<keyword evidence="4 8" id="KW-0812">Transmembrane</keyword>
<evidence type="ECO:0000256" key="3">
    <source>
        <dbReference type="ARBA" id="ARBA00022519"/>
    </source>
</evidence>
<dbReference type="Proteomes" id="UP000886743">
    <property type="component" value="Unassembled WGS sequence"/>
</dbReference>
<evidence type="ECO:0000313" key="11">
    <source>
        <dbReference type="Proteomes" id="UP000886743"/>
    </source>
</evidence>
<comment type="subcellular location">
    <subcellularLocation>
        <location evidence="1">Cell membrane</location>
        <topology evidence="1">Multi-pass membrane protein</topology>
    </subcellularLocation>
</comment>
<proteinExistence type="inferred from homology"/>
<dbReference type="PANTHER" id="PTHR34390">
    <property type="entry name" value="UPF0442 PROTEIN YJJB-RELATED"/>
    <property type="match status" value="1"/>
</dbReference>
<gene>
    <name evidence="10" type="ORF">IAC74_04015</name>
</gene>
<feature type="domain" description="Threonine/Serine exporter ThrE" evidence="9">
    <location>
        <begin position="10"/>
        <end position="133"/>
    </location>
</feature>
<keyword evidence="5 8" id="KW-1133">Transmembrane helix</keyword>
<feature type="transmembrane region" description="Helical" evidence="8">
    <location>
        <begin position="87"/>
        <end position="106"/>
    </location>
</feature>
<keyword evidence="3" id="KW-0997">Cell inner membrane</keyword>
<dbReference type="AlphaFoldDB" id="A0A9D1NHM9"/>
<evidence type="ECO:0000256" key="6">
    <source>
        <dbReference type="ARBA" id="ARBA00023136"/>
    </source>
</evidence>
<dbReference type="GO" id="GO:0005886">
    <property type="term" value="C:plasma membrane"/>
    <property type="evidence" value="ECO:0007669"/>
    <property type="project" value="UniProtKB-SubCell"/>
</dbReference>
<dbReference type="PANTHER" id="PTHR34390:SF1">
    <property type="entry name" value="SUCCINATE TRANSPORTER SUBUNIT YJJB-RELATED"/>
    <property type="match status" value="1"/>
</dbReference>
<comment type="similarity">
    <text evidence="7">Belongs to the ThrE exporter (TC 2.A.79) family.</text>
</comment>
<reference evidence="10" key="1">
    <citation type="submission" date="2020-10" db="EMBL/GenBank/DDBJ databases">
        <authorList>
            <person name="Gilroy R."/>
        </authorList>
    </citation>
    <scope>NUCLEOTIDE SEQUENCE</scope>
    <source>
        <strain evidence="10">4920</strain>
    </source>
</reference>
<name>A0A9D1NHM9_9FIRM</name>
<keyword evidence="6 8" id="KW-0472">Membrane</keyword>
<evidence type="ECO:0000256" key="7">
    <source>
        <dbReference type="ARBA" id="ARBA00034125"/>
    </source>
</evidence>
<accession>A0A9D1NHM9</accession>
<feature type="transmembrane region" description="Helical" evidence="8">
    <location>
        <begin position="118"/>
        <end position="136"/>
    </location>
</feature>
<evidence type="ECO:0000256" key="4">
    <source>
        <dbReference type="ARBA" id="ARBA00022692"/>
    </source>
</evidence>
<evidence type="ECO:0000256" key="5">
    <source>
        <dbReference type="ARBA" id="ARBA00022989"/>
    </source>
</evidence>
<evidence type="ECO:0000256" key="2">
    <source>
        <dbReference type="ARBA" id="ARBA00022475"/>
    </source>
</evidence>
<feature type="transmembrane region" description="Helical" evidence="8">
    <location>
        <begin position="29"/>
        <end position="51"/>
    </location>
</feature>
<dbReference type="EMBL" id="DVOF01000119">
    <property type="protein sequence ID" value="HIV02716.1"/>
    <property type="molecule type" value="Genomic_DNA"/>
</dbReference>
<feature type="transmembrane region" description="Helical" evidence="8">
    <location>
        <begin position="6"/>
        <end position="22"/>
    </location>
</feature>
<keyword evidence="2" id="KW-1003">Cell membrane</keyword>
<dbReference type="InterPro" id="IPR050539">
    <property type="entry name" value="ThrE_Dicarb/AminoAcid_Exp"/>
</dbReference>
<evidence type="ECO:0000259" key="9">
    <source>
        <dbReference type="Pfam" id="PF12821"/>
    </source>
</evidence>
<reference evidence="10" key="2">
    <citation type="journal article" date="2021" name="PeerJ">
        <title>Extensive microbial diversity within the chicken gut microbiome revealed by metagenomics and culture.</title>
        <authorList>
            <person name="Gilroy R."/>
            <person name="Ravi A."/>
            <person name="Getino M."/>
            <person name="Pursley I."/>
            <person name="Horton D.L."/>
            <person name="Alikhan N.F."/>
            <person name="Baker D."/>
            <person name="Gharbi K."/>
            <person name="Hall N."/>
            <person name="Watson M."/>
            <person name="Adriaenssens E.M."/>
            <person name="Foster-Nyarko E."/>
            <person name="Jarju S."/>
            <person name="Secka A."/>
            <person name="Antonio M."/>
            <person name="Oren A."/>
            <person name="Chaudhuri R.R."/>
            <person name="La Ragione R."/>
            <person name="Hildebrand F."/>
            <person name="Pallen M.J."/>
        </authorList>
    </citation>
    <scope>NUCLEOTIDE SEQUENCE</scope>
    <source>
        <strain evidence="10">4920</strain>
    </source>
</reference>
<dbReference type="GO" id="GO:0015744">
    <property type="term" value="P:succinate transport"/>
    <property type="evidence" value="ECO:0007669"/>
    <property type="project" value="TreeGrafter"/>
</dbReference>
<feature type="transmembrane region" description="Helical" evidence="8">
    <location>
        <begin position="57"/>
        <end position="75"/>
    </location>
</feature>
<evidence type="ECO:0000313" key="10">
    <source>
        <dbReference type="EMBL" id="HIV02716.1"/>
    </source>
</evidence>